<feature type="binding site" evidence="14">
    <location>
        <begin position="176"/>
        <end position="178"/>
    </location>
    <ligand>
        <name>beta-D-galactose</name>
        <dbReference type="ChEBI" id="CHEBI:27667"/>
    </ligand>
</feature>
<dbReference type="InterPro" id="IPR008183">
    <property type="entry name" value="Aldose_1/G6P_1-epimerase"/>
</dbReference>
<feature type="binding site" evidence="14">
    <location>
        <begin position="80"/>
        <end position="81"/>
    </location>
    <ligand>
        <name>beta-D-galactose</name>
        <dbReference type="ChEBI" id="CHEBI:27667"/>
    </ligand>
</feature>
<comment type="pathway">
    <text evidence="3 11">Carbohydrate metabolism; hexose metabolism.</text>
</comment>
<feature type="active site" description="Proton acceptor" evidence="12">
    <location>
        <position position="314"/>
    </location>
</feature>
<keyword evidence="9 11" id="KW-0413">Isomerase</keyword>
<protein>
    <recommendedName>
        <fullName evidence="7 11">Aldose 1-epimerase</fullName>
        <ecNumber evidence="6 11">5.1.3.3</ecNumber>
    </recommendedName>
</protein>
<sequence>MKIEKTLWGKTGCGKDICKYRITNASGAYVELSEVGAGIVSVSVPDKDGSFGDVVLGYPDPLSYFGDGPCMGKVPGRYANRIARGRFTLDGKEYELPVNNGPNHLHGGPDGFQNKVWESREKDGGVEFMYFSEDGEMGYPGNLKAVVRYEWSDSNELSLILTAESDAPTVVNLTNHVYFNLNGEGNGNILGHLLTLNSSEYLPTDDTLIPLGDSEPVAGTPMDFVTAKPLGRDIDNDFPALKYGKGYDNCWVIDGSGEESVRFAAELYAPESGRVLQVYTTQPGVQIYTGNWLSGCPAGKCGRSYGDYEGVAIECQKFPDSPNKPDYPTTVLRPGEAYREAIIFSFGTVAAQGGKEDK</sequence>
<organism evidence="15 16">
    <name type="scientific">Candidatus Cryptobacteroides merdigallinarum</name>
    <dbReference type="NCBI Taxonomy" id="2840770"/>
    <lineage>
        <taxon>Bacteria</taxon>
        <taxon>Pseudomonadati</taxon>
        <taxon>Bacteroidota</taxon>
        <taxon>Bacteroidia</taxon>
        <taxon>Bacteroidales</taxon>
        <taxon>Candidatus Cryptobacteroides</taxon>
    </lineage>
</organism>
<evidence type="ECO:0000256" key="3">
    <source>
        <dbReference type="ARBA" id="ARBA00005028"/>
    </source>
</evidence>
<dbReference type="InterPro" id="IPR014718">
    <property type="entry name" value="GH-type_carb-bd"/>
</dbReference>
<proteinExistence type="inferred from homology"/>
<dbReference type="NCBIfam" id="NF008277">
    <property type="entry name" value="PRK11055.1"/>
    <property type="match status" value="1"/>
</dbReference>
<dbReference type="EMBL" id="JADIMQ010000008">
    <property type="protein sequence ID" value="MBO8447741.1"/>
    <property type="molecule type" value="Genomic_DNA"/>
</dbReference>
<evidence type="ECO:0000256" key="5">
    <source>
        <dbReference type="ARBA" id="ARBA00011245"/>
    </source>
</evidence>
<accession>A0A9D9EGN5</accession>
<evidence type="ECO:0000256" key="6">
    <source>
        <dbReference type="ARBA" id="ARBA00013185"/>
    </source>
</evidence>
<name>A0A9D9EGN5_9BACT</name>
<evidence type="ECO:0000256" key="13">
    <source>
        <dbReference type="PIRSR" id="PIRSR005096-2"/>
    </source>
</evidence>
<evidence type="ECO:0000256" key="8">
    <source>
        <dbReference type="ARBA" id="ARBA00022837"/>
    </source>
</evidence>
<dbReference type="Proteomes" id="UP000810252">
    <property type="component" value="Unassembled WGS sequence"/>
</dbReference>
<keyword evidence="10 11" id="KW-0119">Carbohydrate metabolism</keyword>
<dbReference type="PROSITE" id="PS00545">
    <property type="entry name" value="ALDOSE_1_EPIMERASE"/>
    <property type="match status" value="1"/>
</dbReference>
<keyword evidence="8" id="KW-0106">Calcium</keyword>
<reference evidence="15" key="2">
    <citation type="journal article" date="2021" name="PeerJ">
        <title>Extensive microbial diversity within the chicken gut microbiome revealed by metagenomics and culture.</title>
        <authorList>
            <person name="Gilroy R."/>
            <person name="Ravi A."/>
            <person name="Getino M."/>
            <person name="Pursley I."/>
            <person name="Horton D.L."/>
            <person name="Alikhan N.F."/>
            <person name="Baker D."/>
            <person name="Gharbi K."/>
            <person name="Hall N."/>
            <person name="Watson M."/>
            <person name="Adriaenssens E.M."/>
            <person name="Foster-Nyarko E."/>
            <person name="Jarju S."/>
            <person name="Secka A."/>
            <person name="Antonio M."/>
            <person name="Oren A."/>
            <person name="Chaudhuri R.R."/>
            <person name="La Ragione R."/>
            <person name="Hildebrand F."/>
            <person name="Pallen M.J."/>
        </authorList>
    </citation>
    <scope>NUCLEOTIDE SEQUENCE</scope>
    <source>
        <strain evidence="15">20514</strain>
    </source>
</reference>
<dbReference type="GO" id="GO:0005737">
    <property type="term" value="C:cytoplasm"/>
    <property type="evidence" value="ECO:0007669"/>
    <property type="project" value="TreeGrafter"/>
</dbReference>
<evidence type="ECO:0000256" key="2">
    <source>
        <dbReference type="ARBA" id="ARBA00001913"/>
    </source>
</evidence>
<evidence type="ECO:0000256" key="14">
    <source>
        <dbReference type="PIRSR" id="PIRSR005096-3"/>
    </source>
</evidence>
<dbReference type="Pfam" id="PF01263">
    <property type="entry name" value="Aldose_epim"/>
    <property type="match status" value="1"/>
</dbReference>
<dbReference type="GO" id="GO:0006006">
    <property type="term" value="P:glucose metabolic process"/>
    <property type="evidence" value="ECO:0007669"/>
    <property type="project" value="TreeGrafter"/>
</dbReference>
<dbReference type="SUPFAM" id="SSF74650">
    <property type="entry name" value="Galactose mutarotase-like"/>
    <property type="match status" value="1"/>
</dbReference>
<comment type="subunit">
    <text evidence="5">Monomer.</text>
</comment>
<dbReference type="InterPro" id="IPR011013">
    <property type="entry name" value="Gal_mutarotase_sf_dom"/>
</dbReference>
<dbReference type="PIRSF" id="PIRSF005096">
    <property type="entry name" value="GALM"/>
    <property type="match status" value="1"/>
</dbReference>
<evidence type="ECO:0000256" key="11">
    <source>
        <dbReference type="PIRNR" id="PIRNR005096"/>
    </source>
</evidence>
<dbReference type="EC" id="5.1.3.3" evidence="6 11"/>
<gene>
    <name evidence="15" type="ORF">IAC29_00530</name>
</gene>
<comment type="similarity">
    <text evidence="4 11">Belongs to the aldose epimerase family.</text>
</comment>
<evidence type="ECO:0000313" key="15">
    <source>
        <dbReference type="EMBL" id="MBO8447741.1"/>
    </source>
</evidence>
<dbReference type="GO" id="GO:0033499">
    <property type="term" value="P:galactose catabolic process via UDP-galactose, Leloir pathway"/>
    <property type="evidence" value="ECO:0007669"/>
    <property type="project" value="TreeGrafter"/>
</dbReference>
<evidence type="ECO:0000256" key="9">
    <source>
        <dbReference type="ARBA" id="ARBA00023235"/>
    </source>
</evidence>
<dbReference type="CDD" id="cd09019">
    <property type="entry name" value="galactose_mutarotase_like"/>
    <property type="match status" value="1"/>
</dbReference>
<feature type="binding site" evidence="13">
    <location>
        <position position="248"/>
    </location>
    <ligand>
        <name>beta-D-galactose</name>
        <dbReference type="ChEBI" id="CHEBI:27667"/>
    </ligand>
</feature>
<comment type="catalytic activity">
    <reaction evidence="1 11">
        <text>alpha-D-glucose = beta-D-glucose</text>
        <dbReference type="Rhea" id="RHEA:10264"/>
        <dbReference type="ChEBI" id="CHEBI:15903"/>
        <dbReference type="ChEBI" id="CHEBI:17925"/>
        <dbReference type="EC" id="5.1.3.3"/>
    </reaction>
</comment>
<dbReference type="InterPro" id="IPR018052">
    <property type="entry name" value="Ald1_epimerase_CS"/>
</dbReference>
<evidence type="ECO:0000256" key="1">
    <source>
        <dbReference type="ARBA" id="ARBA00001614"/>
    </source>
</evidence>
<evidence type="ECO:0000256" key="7">
    <source>
        <dbReference type="ARBA" id="ARBA00014165"/>
    </source>
</evidence>
<evidence type="ECO:0000256" key="10">
    <source>
        <dbReference type="ARBA" id="ARBA00023277"/>
    </source>
</evidence>
<feature type="active site" description="Proton donor" evidence="12">
    <location>
        <position position="176"/>
    </location>
</feature>
<evidence type="ECO:0000256" key="12">
    <source>
        <dbReference type="PIRSR" id="PIRSR005096-1"/>
    </source>
</evidence>
<evidence type="ECO:0000313" key="16">
    <source>
        <dbReference type="Proteomes" id="UP000810252"/>
    </source>
</evidence>
<comment type="cofactor">
    <cofactor evidence="2">
        <name>Ca(2+)</name>
        <dbReference type="ChEBI" id="CHEBI:29108"/>
    </cofactor>
</comment>
<dbReference type="GO" id="GO:0004034">
    <property type="term" value="F:aldose 1-epimerase activity"/>
    <property type="evidence" value="ECO:0007669"/>
    <property type="project" value="UniProtKB-EC"/>
</dbReference>
<dbReference type="InterPro" id="IPR015443">
    <property type="entry name" value="Aldose_1-epimerase"/>
</dbReference>
<dbReference type="GO" id="GO:0030246">
    <property type="term" value="F:carbohydrate binding"/>
    <property type="evidence" value="ECO:0007669"/>
    <property type="project" value="InterPro"/>
</dbReference>
<dbReference type="AlphaFoldDB" id="A0A9D9EGN5"/>
<evidence type="ECO:0000256" key="4">
    <source>
        <dbReference type="ARBA" id="ARBA00006206"/>
    </source>
</evidence>
<dbReference type="PANTHER" id="PTHR10091">
    <property type="entry name" value="ALDOSE-1-EPIMERASE"/>
    <property type="match status" value="1"/>
</dbReference>
<reference evidence="15" key="1">
    <citation type="submission" date="2020-10" db="EMBL/GenBank/DDBJ databases">
        <authorList>
            <person name="Gilroy R."/>
        </authorList>
    </citation>
    <scope>NUCLEOTIDE SEQUENCE</scope>
    <source>
        <strain evidence="15">20514</strain>
    </source>
</reference>
<dbReference type="InterPro" id="IPR047215">
    <property type="entry name" value="Galactose_mutarotase-like"/>
</dbReference>
<dbReference type="Gene3D" id="2.70.98.10">
    <property type="match status" value="1"/>
</dbReference>
<dbReference type="PANTHER" id="PTHR10091:SF0">
    <property type="entry name" value="GALACTOSE MUTAROTASE"/>
    <property type="match status" value="1"/>
</dbReference>
<comment type="caution">
    <text evidence="15">The sequence shown here is derived from an EMBL/GenBank/DDBJ whole genome shotgun (WGS) entry which is preliminary data.</text>
</comment>